<evidence type="ECO:0000256" key="3">
    <source>
        <dbReference type="ARBA" id="ARBA00005885"/>
    </source>
</evidence>
<comment type="subcellular location">
    <subcellularLocation>
        <location evidence="2">Cytoplasm</location>
        <location evidence="2">Cytoskeleton</location>
        <location evidence="2">Spindle</location>
    </subcellularLocation>
    <subcellularLocation>
        <location evidence="1">Nucleus</location>
    </subcellularLocation>
</comment>
<dbReference type="PhylomeDB" id="D6WI73"/>
<feature type="domain" description="TPX2 C-terminal" evidence="9">
    <location>
        <begin position="440"/>
        <end position="512"/>
    </location>
</feature>
<dbReference type="Pfam" id="PF06886">
    <property type="entry name" value="TPX2"/>
    <property type="match status" value="1"/>
</dbReference>
<dbReference type="GO" id="GO:0060236">
    <property type="term" value="P:regulation of mitotic spindle organization"/>
    <property type="evidence" value="ECO:0007669"/>
    <property type="project" value="InterPro"/>
</dbReference>
<dbReference type="InterPro" id="IPR027329">
    <property type="entry name" value="TPX2_C"/>
</dbReference>
<evidence type="ECO:0000313" key="11">
    <source>
        <dbReference type="EMBL" id="EFA00031.1"/>
    </source>
</evidence>
<keyword evidence="4" id="KW-0963">Cytoplasm</keyword>
<feature type="region of interest" description="Disordered" evidence="8">
    <location>
        <begin position="173"/>
        <end position="198"/>
    </location>
</feature>
<dbReference type="KEGG" id="tca:100142549"/>
<dbReference type="PANTHER" id="PTHR14326">
    <property type="entry name" value="TARGETING PROTEIN FOR XKLP2"/>
    <property type="match status" value="1"/>
</dbReference>
<proteinExistence type="inferred from homology"/>
<evidence type="ECO:0000256" key="4">
    <source>
        <dbReference type="ARBA" id="ARBA00022490"/>
    </source>
</evidence>
<dbReference type="GO" id="GO:0005819">
    <property type="term" value="C:spindle"/>
    <property type="evidence" value="ECO:0007669"/>
    <property type="project" value="UniProtKB-SubCell"/>
</dbReference>
<dbReference type="Pfam" id="PF12214">
    <property type="entry name" value="TPX2_importin"/>
    <property type="match status" value="1"/>
</dbReference>
<feature type="coiled-coil region" evidence="7">
    <location>
        <begin position="451"/>
        <end position="496"/>
    </location>
</feature>
<evidence type="ECO:0000259" key="10">
    <source>
        <dbReference type="Pfam" id="PF12214"/>
    </source>
</evidence>
<dbReference type="eggNOG" id="ENOG502QVQS">
    <property type="taxonomic scope" value="Eukaryota"/>
</dbReference>
<protein>
    <submittedName>
        <fullName evidence="11">Targeting protein for Xklp2 homolog-like Protein</fullName>
    </submittedName>
</protein>
<dbReference type="OMA" id="XGVPEKK"/>
<feature type="region of interest" description="Disordered" evidence="8">
    <location>
        <begin position="511"/>
        <end position="532"/>
    </location>
</feature>
<feature type="compositionally biased region" description="Polar residues" evidence="8">
    <location>
        <begin position="382"/>
        <end position="398"/>
    </location>
</feature>
<reference evidence="11 12" key="1">
    <citation type="journal article" date="2008" name="Nature">
        <title>The genome of the model beetle and pest Tribolium castaneum.</title>
        <authorList>
            <consortium name="Tribolium Genome Sequencing Consortium"/>
            <person name="Richards S."/>
            <person name="Gibbs R.A."/>
            <person name="Weinstock G.M."/>
            <person name="Brown S.J."/>
            <person name="Denell R."/>
            <person name="Beeman R.W."/>
            <person name="Gibbs R."/>
            <person name="Beeman R.W."/>
            <person name="Brown S.J."/>
            <person name="Bucher G."/>
            <person name="Friedrich M."/>
            <person name="Grimmelikhuijzen C.J."/>
            <person name="Klingler M."/>
            <person name="Lorenzen M."/>
            <person name="Richards S."/>
            <person name="Roth S."/>
            <person name="Schroder R."/>
            <person name="Tautz D."/>
            <person name="Zdobnov E.M."/>
            <person name="Muzny D."/>
            <person name="Gibbs R.A."/>
            <person name="Weinstock G.M."/>
            <person name="Attaway T."/>
            <person name="Bell S."/>
            <person name="Buhay C.J."/>
            <person name="Chandrabose M.N."/>
            <person name="Chavez D."/>
            <person name="Clerk-Blankenburg K.P."/>
            <person name="Cree A."/>
            <person name="Dao M."/>
            <person name="Davis C."/>
            <person name="Chacko J."/>
            <person name="Dinh H."/>
            <person name="Dugan-Rocha S."/>
            <person name="Fowler G."/>
            <person name="Garner T.T."/>
            <person name="Garnes J."/>
            <person name="Gnirke A."/>
            <person name="Hawes A."/>
            <person name="Hernandez J."/>
            <person name="Hines S."/>
            <person name="Holder M."/>
            <person name="Hume J."/>
            <person name="Jhangiani S.N."/>
            <person name="Joshi V."/>
            <person name="Khan Z.M."/>
            <person name="Jackson L."/>
            <person name="Kovar C."/>
            <person name="Kowis A."/>
            <person name="Lee S."/>
            <person name="Lewis L.R."/>
            <person name="Margolis J."/>
            <person name="Morgan M."/>
            <person name="Nazareth L.V."/>
            <person name="Nguyen N."/>
            <person name="Okwuonu G."/>
            <person name="Parker D."/>
            <person name="Richards S."/>
            <person name="Ruiz S.J."/>
            <person name="Santibanez J."/>
            <person name="Savard J."/>
            <person name="Scherer S.E."/>
            <person name="Schneider B."/>
            <person name="Sodergren E."/>
            <person name="Tautz D."/>
            <person name="Vattahil S."/>
            <person name="Villasana D."/>
            <person name="White C.S."/>
            <person name="Wright R."/>
            <person name="Park Y."/>
            <person name="Beeman R.W."/>
            <person name="Lord J."/>
            <person name="Oppert B."/>
            <person name="Lorenzen M."/>
            <person name="Brown S."/>
            <person name="Wang L."/>
            <person name="Savard J."/>
            <person name="Tautz D."/>
            <person name="Richards S."/>
            <person name="Weinstock G."/>
            <person name="Gibbs R.A."/>
            <person name="Liu Y."/>
            <person name="Worley K."/>
            <person name="Weinstock G."/>
            <person name="Elsik C.G."/>
            <person name="Reese J.T."/>
            <person name="Elhaik E."/>
            <person name="Landan G."/>
            <person name="Graur D."/>
            <person name="Arensburger P."/>
            <person name="Atkinson P."/>
            <person name="Beeman R.W."/>
            <person name="Beidler J."/>
            <person name="Brown S.J."/>
            <person name="Demuth J.P."/>
            <person name="Drury D.W."/>
            <person name="Du Y.Z."/>
            <person name="Fujiwara H."/>
            <person name="Lorenzen M."/>
            <person name="Maselli V."/>
            <person name="Osanai M."/>
            <person name="Park Y."/>
            <person name="Robertson H.M."/>
            <person name="Tu Z."/>
            <person name="Wang J.J."/>
            <person name="Wang S."/>
            <person name="Richards S."/>
            <person name="Song H."/>
            <person name="Zhang L."/>
            <person name="Sodergren E."/>
            <person name="Werner D."/>
            <person name="Stanke M."/>
            <person name="Morgenstern B."/>
            <person name="Solovyev V."/>
            <person name="Kosarev P."/>
            <person name="Brown G."/>
            <person name="Chen H.C."/>
            <person name="Ermolaeva O."/>
            <person name="Hlavina W."/>
            <person name="Kapustin Y."/>
            <person name="Kiryutin B."/>
            <person name="Kitts P."/>
            <person name="Maglott D."/>
            <person name="Pruitt K."/>
            <person name="Sapojnikov V."/>
            <person name="Souvorov A."/>
            <person name="Mackey A.J."/>
            <person name="Waterhouse R.M."/>
            <person name="Wyder S."/>
            <person name="Zdobnov E.M."/>
            <person name="Zdobnov E.M."/>
            <person name="Wyder S."/>
            <person name="Kriventseva E.V."/>
            <person name="Kadowaki T."/>
            <person name="Bork P."/>
            <person name="Aranda M."/>
            <person name="Bao R."/>
            <person name="Beermann A."/>
            <person name="Berns N."/>
            <person name="Bolognesi R."/>
            <person name="Bonneton F."/>
            <person name="Bopp D."/>
            <person name="Brown S.J."/>
            <person name="Bucher G."/>
            <person name="Butts T."/>
            <person name="Chaumot A."/>
            <person name="Denell R.E."/>
            <person name="Ferrier D.E."/>
            <person name="Friedrich M."/>
            <person name="Gordon C.M."/>
            <person name="Jindra M."/>
            <person name="Klingler M."/>
            <person name="Lan Q."/>
            <person name="Lattorff H.M."/>
            <person name="Laudet V."/>
            <person name="von Levetsow C."/>
            <person name="Liu Z."/>
            <person name="Lutz R."/>
            <person name="Lynch J.A."/>
            <person name="da Fonseca R.N."/>
            <person name="Posnien N."/>
            <person name="Reuter R."/>
            <person name="Roth S."/>
            <person name="Savard J."/>
            <person name="Schinko J.B."/>
            <person name="Schmitt C."/>
            <person name="Schoppmeier M."/>
            <person name="Schroder R."/>
            <person name="Shippy T.D."/>
            <person name="Simonnet F."/>
            <person name="Marques-Souza H."/>
            <person name="Tautz D."/>
            <person name="Tomoyasu Y."/>
            <person name="Trauner J."/>
            <person name="Van der Zee M."/>
            <person name="Vervoort M."/>
            <person name="Wittkopp N."/>
            <person name="Wimmer E.A."/>
            <person name="Yang X."/>
            <person name="Jones A.K."/>
            <person name="Sattelle D.B."/>
            <person name="Ebert P.R."/>
            <person name="Nelson D."/>
            <person name="Scott J.G."/>
            <person name="Beeman R.W."/>
            <person name="Muthukrishnan S."/>
            <person name="Kramer K.J."/>
            <person name="Arakane Y."/>
            <person name="Beeman R.W."/>
            <person name="Zhu Q."/>
            <person name="Hogenkamp D."/>
            <person name="Dixit R."/>
            <person name="Oppert B."/>
            <person name="Jiang H."/>
            <person name="Zou Z."/>
            <person name="Marshall J."/>
            <person name="Elpidina E."/>
            <person name="Vinokurov K."/>
            <person name="Oppert C."/>
            <person name="Zou Z."/>
            <person name="Evans J."/>
            <person name="Lu Z."/>
            <person name="Zhao P."/>
            <person name="Sumathipala N."/>
            <person name="Altincicek B."/>
            <person name="Vilcinskas A."/>
            <person name="Williams M."/>
            <person name="Hultmark D."/>
            <person name="Hetru C."/>
            <person name="Jiang H."/>
            <person name="Grimmelikhuijzen C.J."/>
            <person name="Hauser F."/>
            <person name="Cazzamali G."/>
            <person name="Williamson M."/>
            <person name="Park Y."/>
            <person name="Li B."/>
            <person name="Tanaka Y."/>
            <person name="Predel R."/>
            <person name="Neupert S."/>
            <person name="Schachtner J."/>
            <person name="Verleyen P."/>
            <person name="Raible F."/>
            <person name="Bork P."/>
            <person name="Friedrich M."/>
            <person name="Walden K.K."/>
            <person name="Robertson H.M."/>
            <person name="Angeli S."/>
            <person name="Foret S."/>
            <person name="Bucher G."/>
            <person name="Schuetz S."/>
            <person name="Maleszka R."/>
            <person name="Wimmer E.A."/>
            <person name="Beeman R.W."/>
            <person name="Lorenzen M."/>
            <person name="Tomoyasu Y."/>
            <person name="Miller S.C."/>
            <person name="Grossmann D."/>
            <person name="Bucher G."/>
        </authorList>
    </citation>
    <scope>NUCLEOTIDE SEQUENCE [LARGE SCALE GENOMIC DNA]</scope>
    <source>
        <strain evidence="11 12">Georgia GA2</strain>
    </source>
</reference>
<dbReference type="InParanoid" id="D6WI73"/>
<sequence>MADAFAFNARQYFDFTQEHDELNSDSFFDENVEENGPLGQNLEENFQCNGEVFEREVSDPESDYFFSPMEDTKTNSSTIYLKSRMRKSLSMNDLRLKKVPNQNGLDRAMDELCLNNHQPAEPRPSSACSLNSRKTISKEHINRLAQPKRYTSHDNLARQSSMTLAEAVNKFQAGTPKRFRSKPLNNKAPLGPTIPKTPKFLTNARVRPVTALSKEEQEERELEEARKFKIKANPVNKKVLRGPMKPPVDKKCPTVAEPFHLTEVRKKPEPDEPDKAPSFKAQPVPKSLHNPFRVIPKGQPPTQPESPNFSKKIARTTPNKVTKQEEAPKPCKPTNTHVKPFSFEERDKKLMKKKEELINRYLEEEKKAREFHARPVPKSILRSRNNSQENISDPGSSKSFKRSTEELDFGTFKARPAKVLTMKPFEPKKCEDHGIVIKEFQFATNQRLEKRHEFDEAVRAKEARLEAQKREIEERLRRQEEEEKLKLRKQAELKAQPIKKYKEVTIKPANKITNPVSPKFSSRVRNKENIEE</sequence>
<evidence type="ECO:0000256" key="6">
    <source>
        <dbReference type="ARBA" id="ARBA00023242"/>
    </source>
</evidence>
<keyword evidence="5" id="KW-0206">Cytoskeleton</keyword>
<feature type="compositionally biased region" description="Polar residues" evidence="8">
    <location>
        <begin position="511"/>
        <end position="520"/>
    </location>
</feature>
<keyword evidence="6" id="KW-0539">Nucleus</keyword>
<dbReference type="OrthoDB" id="1684416at2759"/>
<dbReference type="InterPro" id="IPR027330">
    <property type="entry name" value="TPX2_central_dom"/>
</dbReference>
<evidence type="ECO:0000256" key="8">
    <source>
        <dbReference type="SAM" id="MobiDB-lite"/>
    </source>
</evidence>
<dbReference type="PANTHER" id="PTHR14326:SF44">
    <property type="entry name" value="TARGETING PROTEIN FOR XKLP2"/>
    <property type="match status" value="1"/>
</dbReference>
<organism evidence="11 12">
    <name type="scientific">Tribolium castaneum</name>
    <name type="common">Red flour beetle</name>
    <dbReference type="NCBI Taxonomy" id="7070"/>
    <lineage>
        <taxon>Eukaryota</taxon>
        <taxon>Metazoa</taxon>
        <taxon>Ecdysozoa</taxon>
        <taxon>Arthropoda</taxon>
        <taxon>Hexapoda</taxon>
        <taxon>Insecta</taxon>
        <taxon>Pterygota</taxon>
        <taxon>Neoptera</taxon>
        <taxon>Endopterygota</taxon>
        <taxon>Coleoptera</taxon>
        <taxon>Polyphaga</taxon>
        <taxon>Cucujiformia</taxon>
        <taxon>Tenebrionidae</taxon>
        <taxon>Tenebrionidae incertae sedis</taxon>
        <taxon>Tribolium</taxon>
    </lineage>
</organism>
<reference evidence="11 12" key="2">
    <citation type="journal article" date="2010" name="Nucleic Acids Res.">
        <title>BeetleBase in 2010: revisions to provide comprehensive genomic information for Tribolium castaneum.</title>
        <authorList>
            <person name="Kim H.S."/>
            <person name="Murphy T."/>
            <person name="Xia J."/>
            <person name="Caragea D."/>
            <person name="Park Y."/>
            <person name="Beeman R.W."/>
            <person name="Lorenzen M.D."/>
            <person name="Butcher S."/>
            <person name="Manak J.R."/>
            <person name="Brown S.J."/>
        </authorList>
    </citation>
    <scope>GENOME REANNOTATION</scope>
    <source>
        <strain evidence="11 12">Georgia GA2</strain>
    </source>
</reference>
<dbReference type="AlphaFoldDB" id="D6WI73"/>
<comment type="similarity">
    <text evidence="3">Belongs to the TPX2 family.</text>
</comment>
<evidence type="ECO:0000256" key="5">
    <source>
        <dbReference type="ARBA" id="ARBA00023212"/>
    </source>
</evidence>
<dbReference type="EMBL" id="KQ971321">
    <property type="protein sequence ID" value="EFA00031.1"/>
    <property type="molecule type" value="Genomic_DNA"/>
</dbReference>
<evidence type="ECO:0000313" key="12">
    <source>
        <dbReference type="Proteomes" id="UP000007266"/>
    </source>
</evidence>
<keyword evidence="7" id="KW-0175">Coiled coil</keyword>
<evidence type="ECO:0000256" key="7">
    <source>
        <dbReference type="SAM" id="Coils"/>
    </source>
</evidence>
<keyword evidence="12" id="KW-1185">Reference proteome</keyword>
<gene>
    <name evidence="11" type="primary">AUGUSTUS-3.0.2_02838</name>
    <name evidence="11" type="ORF">TcasGA2_TC002838</name>
</gene>
<dbReference type="GO" id="GO:0005634">
    <property type="term" value="C:nucleus"/>
    <property type="evidence" value="ECO:0007669"/>
    <property type="project" value="UniProtKB-SubCell"/>
</dbReference>
<evidence type="ECO:0000259" key="9">
    <source>
        <dbReference type="Pfam" id="PF06886"/>
    </source>
</evidence>
<feature type="region of interest" description="Disordered" evidence="8">
    <location>
        <begin position="238"/>
        <end position="346"/>
    </location>
</feature>
<name>D6WI73_TRICA</name>
<evidence type="ECO:0000256" key="2">
    <source>
        <dbReference type="ARBA" id="ARBA00004186"/>
    </source>
</evidence>
<accession>D6WI73</accession>
<feature type="domain" description="TPX2 central" evidence="10">
    <location>
        <begin position="193"/>
        <end position="309"/>
    </location>
</feature>
<dbReference type="GO" id="GO:0005874">
    <property type="term" value="C:microtubule"/>
    <property type="evidence" value="ECO:0007669"/>
    <property type="project" value="InterPro"/>
</dbReference>
<feature type="compositionally biased region" description="Basic and acidic residues" evidence="8">
    <location>
        <begin position="260"/>
        <end position="277"/>
    </location>
</feature>
<dbReference type="STRING" id="7070.D6WI73"/>
<dbReference type="InterPro" id="IPR009675">
    <property type="entry name" value="TPX2_fam"/>
</dbReference>
<feature type="region of interest" description="Disordered" evidence="8">
    <location>
        <begin position="369"/>
        <end position="407"/>
    </location>
</feature>
<dbReference type="Proteomes" id="UP000007266">
    <property type="component" value="Linkage group 3"/>
</dbReference>
<evidence type="ECO:0000256" key="1">
    <source>
        <dbReference type="ARBA" id="ARBA00004123"/>
    </source>
</evidence>
<dbReference type="HOGENOM" id="CLU_512266_0_0_1"/>